<keyword evidence="1" id="KW-0479">Metal-binding</keyword>
<dbReference type="CDD" id="cd03416">
    <property type="entry name" value="CbiX_SirB_N"/>
    <property type="match status" value="1"/>
</dbReference>
<dbReference type="PANTHER" id="PTHR33542">
    <property type="entry name" value="SIROHYDROCHLORIN FERROCHELATASE, CHLOROPLASTIC"/>
    <property type="match status" value="1"/>
</dbReference>
<evidence type="ECO:0000256" key="1">
    <source>
        <dbReference type="ARBA" id="ARBA00022723"/>
    </source>
</evidence>
<dbReference type="InterPro" id="IPR002762">
    <property type="entry name" value="CbiX-like"/>
</dbReference>
<dbReference type="SUPFAM" id="SSF53800">
    <property type="entry name" value="Chelatase"/>
    <property type="match status" value="1"/>
</dbReference>
<evidence type="ECO:0000256" key="2">
    <source>
        <dbReference type="ARBA" id="ARBA00023239"/>
    </source>
</evidence>
<feature type="chain" id="PRO_5031363688" description="Sirohydrochlorin cobaltochelatase" evidence="3">
    <location>
        <begin position="20"/>
        <end position="212"/>
    </location>
</feature>
<name>A0A7S2TVN9_9EUKA</name>
<dbReference type="EMBL" id="HBHP01021913">
    <property type="protein sequence ID" value="CAD9769654.1"/>
    <property type="molecule type" value="Transcribed_RNA"/>
</dbReference>
<proteinExistence type="predicted"/>
<organism evidence="4">
    <name type="scientific">Lotharella oceanica</name>
    <dbReference type="NCBI Taxonomy" id="641309"/>
    <lineage>
        <taxon>Eukaryota</taxon>
        <taxon>Sar</taxon>
        <taxon>Rhizaria</taxon>
        <taxon>Cercozoa</taxon>
        <taxon>Chlorarachniophyceae</taxon>
        <taxon>Lotharella</taxon>
    </lineage>
</organism>
<evidence type="ECO:0008006" key="5">
    <source>
        <dbReference type="Google" id="ProtNLM"/>
    </source>
</evidence>
<sequence>MRPPSPRWAFSLVFSLAVAFEGIASSRGLSFSLRRLAASAGRKTAPGFPRIGRRKFSICRNRILGTQAREQRCGARSGTAQGEGVGLPEPIGVVLVDHGSRKEESNKMLFDFAELYKSVSNREIIEVAHMEIAAPTIPDAVKACISKGAQSVIVAPYFLSYGRHVQIDIPEIVEATSNEHPTIPIRIAPPLGMDRSIATIIEERVSTTAIAP</sequence>
<dbReference type="PANTHER" id="PTHR33542:SF3">
    <property type="entry name" value="SIROHYDROCHLORIN FERROCHELATASE, CHLOROPLASTIC"/>
    <property type="match status" value="1"/>
</dbReference>
<dbReference type="Pfam" id="PF01903">
    <property type="entry name" value="CbiX"/>
    <property type="match status" value="1"/>
</dbReference>
<evidence type="ECO:0000313" key="4">
    <source>
        <dbReference type="EMBL" id="CAD9769654.1"/>
    </source>
</evidence>
<dbReference type="Gene3D" id="3.40.50.1400">
    <property type="match status" value="1"/>
</dbReference>
<accession>A0A7S2TVN9</accession>
<gene>
    <name evidence="4" type="ORF">LSP00402_LOCUS13637</name>
</gene>
<protein>
    <recommendedName>
        <fullName evidence="5">Sirohydrochlorin cobaltochelatase</fullName>
    </recommendedName>
</protein>
<dbReference type="GO" id="GO:0016829">
    <property type="term" value="F:lyase activity"/>
    <property type="evidence" value="ECO:0007669"/>
    <property type="project" value="UniProtKB-KW"/>
</dbReference>
<dbReference type="GO" id="GO:0046872">
    <property type="term" value="F:metal ion binding"/>
    <property type="evidence" value="ECO:0007669"/>
    <property type="project" value="UniProtKB-KW"/>
</dbReference>
<evidence type="ECO:0000256" key="3">
    <source>
        <dbReference type="SAM" id="SignalP"/>
    </source>
</evidence>
<dbReference type="InterPro" id="IPR050963">
    <property type="entry name" value="Sirohydro_Cobaltochel/CbiX"/>
</dbReference>
<keyword evidence="2" id="KW-0456">Lyase</keyword>
<reference evidence="4" key="1">
    <citation type="submission" date="2021-01" db="EMBL/GenBank/DDBJ databases">
        <authorList>
            <person name="Corre E."/>
            <person name="Pelletier E."/>
            <person name="Niang G."/>
            <person name="Scheremetjew M."/>
            <person name="Finn R."/>
            <person name="Kale V."/>
            <person name="Holt S."/>
            <person name="Cochrane G."/>
            <person name="Meng A."/>
            <person name="Brown T."/>
            <person name="Cohen L."/>
        </authorList>
    </citation>
    <scope>NUCLEOTIDE SEQUENCE</scope>
    <source>
        <strain evidence="4">CCMP622</strain>
    </source>
</reference>
<dbReference type="AlphaFoldDB" id="A0A7S2TVN9"/>
<keyword evidence="3" id="KW-0732">Signal</keyword>
<feature type="signal peptide" evidence="3">
    <location>
        <begin position="1"/>
        <end position="19"/>
    </location>
</feature>